<feature type="transmembrane region" description="Helical" evidence="1">
    <location>
        <begin position="7"/>
        <end position="25"/>
    </location>
</feature>
<dbReference type="Proteomes" id="UP000215145">
    <property type="component" value="Unassembled WGS sequence"/>
</dbReference>
<reference evidence="2 3" key="1">
    <citation type="submission" date="2017-07" db="EMBL/GenBank/DDBJ databases">
        <title>Paenibacillus herberti R33 genome sequencing and assembly.</title>
        <authorList>
            <person name="Su W."/>
        </authorList>
    </citation>
    <scope>NUCLEOTIDE SEQUENCE [LARGE SCALE GENOMIC DNA]</scope>
    <source>
        <strain evidence="2 3">R33</strain>
    </source>
</reference>
<dbReference type="AlphaFoldDB" id="A0A229P619"/>
<organism evidence="2 3">
    <name type="scientific">Paenibacillus herberti</name>
    <dbReference type="NCBI Taxonomy" id="1619309"/>
    <lineage>
        <taxon>Bacteria</taxon>
        <taxon>Bacillati</taxon>
        <taxon>Bacillota</taxon>
        <taxon>Bacilli</taxon>
        <taxon>Bacillales</taxon>
        <taxon>Paenibacillaceae</taxon>
        <taxon>Paenibacillus</taxon>
    </lineage>
</organism>
<name>A0A229P619_9BACL</name>
<keyword evidence="3" id="KW-1185">Reference proteome</keyword>
<accession>A0A229P619</accession>
<evidence type="ECO:0000313" key="3">
    <source>
        <dbReference type="Proteomes" id="UP000215145"/>
    </source>
</evidence>
<proteinExistence type="predicted"/>
<dbReference type="RefSeq" id="WP_089524460.1">
    <property type="nucleotide sequence ID" value="NZ_NMUQ01000001.1"/>
</dbReference>
<evidence type="ECO:0000256" key="1">
    <source>
        <dbReference type="SAM" id="Phobius"/>
    </source>
</evidence>
<keyword evidence="1" id="KW-1133">Transmembrane helix</keyword>
<protein>
    <submittedName>
        <fullName evidence="2">Uncharacterized protein</fullName>
    </submittedName>
</protein>
<evidence type="ECO:0000313" key="2">
    <source>
        <dbReference type="EMBL" id="OXM17385.1"/>
    </source>
</evidence>
<keyword evidence="1" id="KW-0472">Membrane</keyword>
<gene>
    <name evidence="2" type="ORF">CGZ75_12520</name>
</gene>
<sequence length="105" mass="11806">MRMKIGIAFGLVLFAVIVFIIPFSFEPPGDTRLVADRTKKTYIAPPCFDEASPTNNLAEVDWTWVKESGYKPESSCTSEKLMTAKETLGEKFTQLLGLSKDPWAW</sequence>
<dbReference type="EMBL" id="NMUQ01000001">
    <property type="protein sequence ID" value="OXM17385.1"/>
    <property type="molecule type" value="Genomic_DNA"/>
</dbReference>
<keyword evidence="1" id="KW-0812">Transmembrane</keyword>
<comment type="caution">
    <text evidence="2">The sequence shown here is derived from an EMBL/GenBank/DDBJ whole genome shotgun (WGS) entry which is preliminary data.</text>
</comment>